<organism evidence="1">
    <name type="scientific">viral metagenome</name>
    <dbReference type="NCBI Taxonomy" id="1070528"/>
    <lineage>
        <taxon>unclassified sequences</taxon>
        <taxon>metagenomes</taxon>
        <taxon>organismal metagenomes</taxon>
    </lineage>
</organism>
<accession>A0A6M3LMZ8</accession>
<dbReference type="AlphaFoldDB" id="A0A6M3LMZ8"/>
<protein>
    <submittedName>
        <fullName evidence="1">Uncharacterized protein</fullName>
    </submittedName>
</protein>
<evidence type="ECO:0000313" key="1">
    <source>
        <dbReference type="EMBL" id="QJA94724.1"/>
    </source>
</evidence>
<dbReference type="EMBL" id="MT143256">
    <property type="protein sequence ID" value="QJA94724.1"/>
    <property type="molecule type" value="Genomic_DNA"/>
</dbReference>
<sequence>MTKKSKTDVDVIIKEVHVPSYQNRIVLFTGATLPQEFIKFGEGIGFKCRAIKEYDISVLVKARILVAFQLPTYTFQEHLNIINLARQYDVTTVWCDKYSYPWQWMASFDIVLVGNISPGFFWRTVAEWIV</sequence>
<name>A0A6M3LMZ8_9ZZZZ</name>
<proteinExistence type="predicted"/>
<gene>
    <name evidence="1" type="ORF">MM415B03772_0003</name>
</gene>
<reference evidence="1" key="1">
    <citation type="submission" date="2020-03" db="EMBL/GenBank/DDBJ databases">
        <title>The deep terrestrial virosphere.</title>
        <authorList>
            <person name="Holmfeldt K."/>
            <person name="Nilsson E."/>
            <person name="Simone D."/>
            <person name="Lopez-Fernandez M."/>
            <person name="Wu X."/>
            <person name="de Brujin I."/>
            <person name="Lundin D."/>
            <person name="Andersson A."/>
            <person name="Bertilsson S."/>
            <person name="Dopson M."/>
        </authorList>
    </citation>
    <scope>NUCLEOTIDE SEQUENCE</scope>
    <source>
        <strain evidence="1">MM415B03772</strain>
    </source>
</reference>